<comment type="catalytic activity">
    <reaction evidence="5">
        <text>guanosine(9) in tRNA + S-adenosyl-L-methionine = N(1)-methylguanosine(9) in tRNA + S-adenosyl-L-homocysteine + H(+)</text>
        <dbReference type="Rhea" id="RHEA:43156"/>
        <dbReference type="Rhea" id="RHEA-COMP:10367"/>
        <dbReference type="Rhea" id="RHEA-COMP:10368"/>
        <dbReference type="ChEBI" id="CHEBI:15378"/>
        <dbReference type="ChEBI" id="CHEBI:57856"/>
        <dbReference type="ChEBI" id="CHEBI:59789"/>
        <dbReference type="ChEBI" id="CHEBI:73542"/>
        <dbReference type="ChEBI" id="CHEBI:74269"/>
        <dbReference type="EC" id="2.1.1.221"/>
    </reaction>
</comment>
<evidence type="ECO:0000256" key="1">
    <source>
        <dbReference type="ARBA" id="ARBA00012797"/>
    </source>
</evidence>
<gene>
    <name evidence="9" type="primary">LOC115885180</name>
</gene>
<evidence type="ECO:0000313" key="8">
    <source>
        <dbReference type="Proteomes" id="UP000504635"/>
    </source>
</evidence>
<proteinExistence type="predicted"/>
<dbReference type="PROSITE" id="PS51675">
    <property type="entry name" value="SAM_MT_TRM10"/>
    <property type="match status" value="1"/>
</dbReference>
<evidence type="ECO:0000259" key="7">
    <source>
        <dbReference type="PROSITE" id="PS51675"/>
    </source>
</evidence>
<keyword evidence="2" id="KW-0489">Methyltransferase</keyword>
<protein>
    <recommendedName>
        <fullName evidence="1">tRNA (guanine(9)-N(1))-methyltransferase</fullName>
        <ecNumber evidence="1">2.1.1.221</ecNumber>
    </recommendedName>
</protein>
<dbReference type="InterPro" id="IPR007356">
    <property type="entry name" value="tRNA_m1G_MeTrfase_euk"/>
</dbReference>
<dbReference type="Proteomes" id="UP000504635">
    <property type="component" value="Unplaced"/>
</dbReference>
<evidence type="ECO:0000256" key="4">
    <source>
        <dbReference type="ARBA" id="ARBA00022691"/>
    </source>
</evidence>
<dbReference type="GO" id="GO:0005654">
    <property type="term" value="C:nucleoplasm"/>
    <property type="evidence" value="ECO:0007669"/>
    <property type="project" value="TreeGrafter"/>
</dbReference>
<dbReference type="PANTHER" id="PTHR13563">
    <property type="entry name" value="TRNA (GUANINE-9-) METHYLTRANSFERASE"/>
    <property type="match status" value="1"/>
</dbReference>
<dbReference type="Gene3D" id="3.40.1280.30">
    <property type="match status" value="1"/>
</dbReference>
<dbReference type="KEGG" id="soy:115885180"/>
<dbReference type="RefSeq" id="XP_030759855.1">
    <property type="nucleotide sequence ID" value="XM_030903995.1"/>
</dbReference>
<dbReference type="GO" id="GO:0002939">
    <property type="term" value="P:tRNA N1-guanine methylation"/>
    <property type="evidence" value="ECO:0007669"/>
    <property type="project" value="TreeGrafter"/>
</dbReference>
<dbReference type="AlphaFoldDB" id="A0A6J2YAA2"/>
<keyword evidence="3" id="KW-0808">Transferase</keyword>
<sequence>MKNNLIEPNTRYSNRSDSTVYNRSSYSSTQITEFHTDCYAGSSSNAYGTLLHSTQMKTKFTESTGLVTGISSHSSTQTTRKQRTNRKRDKKAKRKEKLREKREHSIQPEKTMPIISRIKIPLEKRKKHGTLMKDSRCNISVCIDLSWVLGMEVKDLNISLKEIRKTYMLNRHAKAPLQMHLTGYGGPTKDLLIKRGVPLRWDLHFHEDHFLDLFDKDKFVYLTSESENEIESLEEDKVYVTSAWGKNSHEWDNYTRAINEDIAHARFPVEKYFNNRYKNDKKILILSQVCDIILRLSQGKSFKEAVGVVFRQKPGILDMEAYQEYIRNPEPT</sequence>
<reference evidence="9" key="1">
    <citation type="submission" date="2025-08" db="UniProtKB">
        <authorList>
            <consortium name="RefSeq"/>
        </authorList>
    </citation>
    <scope>IDENTIFICATION</scope>
    <source>
        <tissue evidence="9">Gonads</tissue>
    </source>
</reference>
<keyword evidence="8" id="KW-1185">Reference proteome</keyword>
<feature type="compositionally biased region" description="Basic and acidic residues" evidence="6">
    <location>
        <begin position="97"/>
        <end position="106"/>
    </location>
</feature>
<feature type="compositionally biased region" description="Basic residues" evidence="6">
    <location>
        <begin position="80"/>
        <end position="96"/>
    </location>
</feature>
<accession>A0A6J2YAA2</accession>
<evidence type="ECO:0000256" key="6">
    <source>
        <dbReference type="SAM" id="MobiDB-lite"/>
    </source>
</evidence>
<dbReference type="OrthoDB" id="278300at2759"/>
<evidence type="ECO:0000256" key="3">
    <source>
        <dbReference type="ARBA" id="ARBA00022679"/>
    </source>
</evidence>
<dbReference type="GeneID" id="115885180"/>
<evidence type="ECO:0000313" key="9">
    <source>
        <dbReference type="RefSeq" id="XP_030759855.1"/>
    </source>
</evidence>
<name>A0A6J2YAA2_SITOR</name>
<keyword evidence="4" id="KW-0949">S-adenosyl-L-methionine</keyword>
<evidence type="ECO:0000256" key="2">
    <source>
        <dbReference type="ARBA" id="ARBA00022603"/>
    </source>
</evidence>
<dbReference type="EC" id="2.1.1.221" evidence="1"/>
<dbReference type="GO" id="GO:0008168">
    <property type="term" value="F:methyltransferase activity"/>
    <property type="evidence" value="ECO:0007669"/>
    <property type="project" value="UniProtKB-KW"/>
</dbReference>
<dbReference type="FunCoup" id="A0A6J2YAA2">
    <property type="interactions" value="1832"/>
</dbReference>
<dbReference type="GO" id="GO:0000049">
    <property type="term" value="F:tRNA binding"/>
    <property type="evidence" value="ECO:0007669"/>
    <property type="project" value="TreeGrafter"/>
</dbReference>
<feature type="region of interest" description="Disordered" evidence="6">
    <location>
        <begin position="1"/>
        <end position="21"/>
    </location>
</feature>
<dbReference type="InterPro" id="IPR038459">
    <property type="entry name" value="MT_TRM10-typ_sf"/>
</dbReference>
<dbReference type="InParanoid" id="A0A6J2YAA2"/>
<dbReference type="PANTHER" id="PTHR13563:SF13">
    <property type="entry name" value="TRNA METHYLTRANSFERASE 10 HOMOLOG A"/>
    <property type="match status" value="1"/>
</dbReference>
<organism evidence="8 9">
    <name type="scientific">Sitophilus oryzae</name>
    <name type="common">Rice weevil</name>
    <name type="synonym">Curculio oryzae</name>
    <dbReference type="NCBI Taxonomy" id="7048"/>
    <lineage>
        <taxon>Eukaryota</taxon>
        <taxon>Metazoa</taxon>
        <taxon>Ecdysozoa</taxon>
        <taxon>Arthropoda</taxon>
        <taxon>Hexapoda</taxon>
        <taxon>Insecta</taxon>
        <taxon>Pterygota</taxon>
        <taxon>Neoptera</taxon>
        <taxon>Endopterygota</taxon>
        <taxon>Coleoptera</taxon>
        <taxon>Polyphaga</taxon>
        <taxon>Cucujiformia</taxon>
        <taxon>Curculionidae</taxon>
        <taxon>Dryophthorinae</taxon>
        <taxon>Sitophilus</taxon>
    </lineage>
</organism>
<feature type="domain" description="SAM-dependent MTase TRM10-type" evidence="7">
    <location>
        <begin position="124"/>
        <end position="317"/>
    </location>
</feature>
<feature type="region of interest" description="Disordered" evidence="6">
    <location>
        <begin position="67"/>
        <end position="106"/>
    </location>
</feature>
<dbReference type="InterPro" id="IPR028564">
    <property type="entry name" value="MT_TRM10-typ"/>
</dbReference>
<evidence type="ECO:0000256" key="5">
    <source>
        <dbReference type="ARBA" id="ARBA00048434"/>
    </source>
</evidence>